<dbReference type="RefSeq" id="WP_118379232.1">
    <property type="nucleotide sequence ID" value="NZ_CABJDQ010000002.1"/>
</dbReference>
<reference evidence="1 2" key="1">
    <citation type="submission" date="2018-08" db="EMBL/GenBank/DDBJ databases">
        <title>A genome reference for cultivated species of the human gut microbiota.</title>
        <authorList>
            <person name="Zou Y."/>
            <person name="Xue W."/>
            <person name="Luo G."/>
        </authorList>
    </citation>
    <scope>NUCLEOTIDE SEQUENCE [LARGE SCALE GENOMIC DNA]</scope>
    <source>
        <strain evidence="1 2">AF37-4</strain>
    </source>
</reference>
<dbReference type="EMBL" id="QROT01000002">
    <property type="protein sequence ID" value="RHL47055.1"/>
    <property type="molecule type" value="Genomic_DNA"/>
</dbReference>
<organism evidence="1 2">
    <name type="scientific">Eubacterium ventriosum</name>
    <dbReference type="NCBI Taxonomy" id="39496"/>
    <lineage>
        <taxon>Bacteria</taxon>
        <taxon>Bacillati</taxon>
        <taxon>Bacillota</taxon>
        <taxon>Clostridia</taxon>
        <taxon>Eubacteriales</taxon>
        <taxon>Eubacteriaceae</taxon>
        <taxon>Eubacterium</taxon>
    </lineage>
</organism>
<comment type="caution">
    <text evidence="1">The sequence shown here is derived from an EMBL/GenBank/DDBJ whole genome shotgun (WGS) entry which is preliminary data.</text>
</comment>
<gene>
    <name evidence="1" type="ORF">DW018_02745</name>
</gene>
<name>A0A415LET1_9FIRM</name>
<dbReference type="Proteomes" id="UP000283314">
    <property type="component" value="Unassembled WGS sequence"/>
</dbReference>
<accession>A0A415LET1</accession>
<dbReference type="AlphaFoldDB" id="A0A415LET1"/>
<evidence type="ECO:0000313" key="1">
    <source>
        <dbReference type="EMBL" id="RHL47055.1"/>
    </source>
</evidence>
<dbReference type="Pfam" id="PF12687">
    <property type="entry name" value="DUF3801"/>
    <property type="match status" value="1"/>
</dbReference>
<dbReference type="InterPro" id="IPR024234">
    <property type="entry name" value="DUF3801"/>
</dbReference>
<proteinExistence type="predicted"/>
<evidence type="ECO:0000313" key="2">
    <source>
        <dbReference type="Proteomes" id="UP000283314"/>
    </source>
</evidence>
<dbReference type="GeneID" id="66466151"/>
<sequence>MADELAEAVQIIRVAYDGIEIAMKVGSDGIEAMKKVLAVLKGMLDYEKNLGRTSMKKLLMRGGDLQVLEFSNSEMRKVKRLAKKYGILYSMMPNINKGQTEIIFHSEATPRINVMLQKLKSCQISTFDDYVKKSDNDGKNKLIDYFQKQKDGNERFHSQEAEKAGEIMQGLIEKVGLYAVDNKSISADSIEEKFHIEKNTAEEIIGKLVTMGALEKSEIENNYNVIMNKEALTKRINSYRNIVERIRAVSMSKNRNLEDITVSKILIKEENSRAVKTRVPGTWGEKVRYVWIKKENIMEIHNGKTMLTFLDMEKEYKLYDKSNKVVQMIKGSELYEGHYDSVGVAVRKRYEKMSPKQKITNKTEEIGKGKR</sequence>
<protein>
    <submittedName>
        <fullName evidence="1">PcfB family protein</fullName>
    </submittedName>
</protein>